<comment type="caution">
    <text evidence="2">The sequence shown here is derived from an EMBL/GenBank/DDBJ whole genome shotgun (WGS) entry which is preliminary data.</text>
</comment>
<dbReference type="Proteomes" id="UP000182015">
    <property type="component" value="Unassembled WGS sequence"/>
</dbReference>
<protein>
    <submittedName>
        <fullName evidence="2">Oxidoreductase</fullName>
    </submittedName>
</protein>
<dbReference type="SUPFAM" id="SSF50129">
    <property type="entry name" value="GroES-like"/>
    <property type="match status" value="1"/>
</dbReference>
<dbReference type="PANTHER" id="PTHR11695">
    <property type="entry name" value="ALCOHOL DEHYDROGENASE RELATED"/>
    <property type="match status" value="1"/>
</dbReference>
<dbReference type="SUPFAM" id="SSF51735">
    <property type="entry name" value="NAD(P)-binding Rossmann-fold domains"/>
    <property type="match status" value="1"/>
</dbReference>
<organism evidence="2 3">
    <name type="scientific">Streptococcus bovimastitidis</name>
    <dbReference type="NCBI Taxonomy" id="1856638"/>
    <lineage>
        <taxon>Bacteria</taxon>
        <taxon>Bacillati</taxon>
        <taxon>Bacillota</taxon>
        <taxon>Bacilli</taxon>
        <taxon>Lactobacillales</taxon>
        <taxon>Streptococcaceae</taxon>
        <taxon>Streptococcus</taxon>
    </lineage>
</organism>
<gene>
    <name evidence="2" type="ORF">A9Q68_09770</name>
</gene>
<evidence type="ECO:0000313" key="2">
    <source>
        <dbReference type="EMBL" id="OJF71454.1"/>
    </source>
</evidence>
<keyword evidence="3" id="KW-1185">Reference proteome</keyword>
<evidence type="ECO:0000259" key="1">
    <source>
        <dbReference type="SMART" id="SM00829"/>
    </source>
</evidence>
<dbReference type="InterPro" id="IPR036291">
    <property type="entry name" value="NAD(P)-bd_dom_sf"/>
</dbReference>
<dbReference type="STRING" id="1856638.A9Q68_09770"/>
<dbReference type="GO" id="GO:0016491">
    <property type="term" value="F:oxidoreductase activity"/>
    <property type="evidence" value="ECO:0007669"/>
    <property type="project" value="InterPro"/>
</dbReference>
<dbReference type="RefSeq" id="WP_071794515.1">
    <property type="nucleotide sequence ID" value="NZ_LZDD01000003.1"/>
</dbReference>
<name>A0A1L8ML05_9STRE</name>
<dbReference type="Gene3D" id="3.90.180.10">
    <property type="entry name" value="Medium-chain alcohol dehydrogenases, catalytic domain"/>
    <property type="match status" value="1"/>
</dbReference>
<reference evidence="3" key="1">
    <citation type="submission" date="2016-06" db="EMBL/GenBank/DDBJ databases">
        <authorList>
            <person name="de Vries S.P.W."/>
            <person name="Hadjirin N.F."/>
            <person name="Lay E.M."/>
            <person name="Zadoks R.N."/>
            <person name="Peacock S.J."/>
            <person name="Parkhill J."/>
            <person name="Grant A.J."/>
            <person name="Mcdougall S."/>
            <person name="Holmes M.A."/>
        </authorList>
    </citation>
    <scope>NUCLEOTIDE SEQUENCE [LARGE SCALE GENOMIC DNA]</scope>
    <source>
        <strain evidence="3">NZ1587</strain>
    </source>
</reference>
<evidence type="ECO:0000313" key="3">
    <source>
        <dbReference type="Proteomes" id="UP000182015"/>
    </source>
</evidence>
<dbReference type="CDD" id="cd05289">
    <property type="entry name" value="MDR_like_2"/>
    <property type="match status" value="1"/>
</dbReference>
<dbReference type="SMART" id="SM00829">
    <property type="entry name" value="PKS_ER"/>
    <property type="match status" value="1"/>
</dbReference>
<sequence>MRVAQLLNYSKEKLDLSLNEIAKPVAGPGEVLVKVAYAGVNPLDNMITRGEVKLILPYQLPLVAGNEFSGLVEELGQGVTDFEIGQRVYARLPLAKTGAFGEWLAIDAKALALVPDYLSLEEAAAVPLTALTAFQALDKMQVEAGKKLFISGGSGGFGAMAIPLAKARGLEVYTNGSGRNEARVRALGADHYINYQEVGFSQVLSDMDYVIDTLGGQELEKQFAILKEGGQLVSLKGMPNKAFAKEMGFSAFKQFLMGLVGAKYDRLAKKKGQVYHFLFVQASGQQLRQISQVLQEKQVAVSIDQVFAFNDVNKALKKVDQGSSQGKTILNIEA</sequence>
<dbReference type="InterPro" id="IPR013154">
    <property type="entry name" value="ADH-like_N"/>
</dbReference>
<feature type="domain" description="Enoyl reductase (ER)" evidence="1">
    <location>
        <begin position="13"/>
        <end position="330"/>
    </location>
</feature>
<dbReference type="Pfam" id="PF08240">
    <property type="entry name" value="ADH_N"/>
    <property type="match status" value="1"/>
</dbReference>
<dbReference type="PANTHER" id="PTHR11695:SF294">
    <property type="entry name" value="RETICULON-4-INTERACTING PROTEIN 1, MITOCHONDRIAL"/>
    <property type="match status" value="1"/>
</dbReference>
<dbReference type="InterPro" id="IPR020843">
    <property type="entry name" value="ER"/>
</dbReference>
<dbReference type="OrthoDB" id="9792162at2"/>
<dbReference type="EMBL" id="LZDD01000003">
    <property type="protein sequence ID" value="OJF71454.1"/>
    <property type="molecule type" value="Genomic_DNA"/>
</dbReference>
<dbReference type="InterPro" id="IPR050700">
    <property type="entry name" value="YIM1/Zinc_Alcohol_DH_Fams"/>
</dbReference>
<proteinExistence type="predicted"/>
<dbReference type="AlphaFoldDB" id="A0A1L8ML05"/>
<dbReference type="Pfam" id="PF13602">
    <property type="entry name" value="ADH_zinc_N_2"/>
    <property type="match status" value="1"/>
</dbReference>
<dbReference type="Gene3D" id="3.40.50.720">
    <property type="entry name" value="NAD(P)-binding Rossmann-like Domain"/>
    <property type="match status" value="1"/>
</dbReference>
<accession>A0A1L8ML05</accession>
<dbReference type="InterPro" id="IPR011032">
    <property type="entry name" value="GroES-like_sf"/>
</dbReference>